<accession>A0A6J7K120</accession>
<dbReference type="EMBL" id="CAFBNC010000116">
    <property type="protein sequence ID" value="CAB4949700.1"/>
    <property type="molecule type" value="Genomic_DNA"/>
</dbReference>
<evidence type="ECO:0000313" key="2">
    <source>
        <dbReference type="EMBL" id="CAB4949700.1"/>
    </source>
</evidence>
<dbReference type="AlphaFoldDB" id="A0A6J7K120"/>
<feature type="region of interest" description="Disordered" evidence="1">
    <location>
        <begin position="98"/>
        <end position="126"/>
    </location>
</feature>
<proteinExistence type="predicted"/>
<protein>
    <submittedName>
        <fullName evidence="2">Unannotated protein</fullName>
    </submittedName>
</protein>
<name>A0A6J7K120_9ZZZZ</name>
<evidence type="ECO:0000256" key="1">
    <source>
        <dbReference type="SAM" id="MobiDB-lite"/>
    </source>
</evidence>
<sequence>MVDARQLAAGDVEVAPRSGATSQHNCVELGPDLDGGDINPDVDIAAKFGSLRSHLIKTTIEMLLLHLELGDSITKQTARAIGTLEHNNVMPSAGELLGGSESGRTGSDHRNLSSGANGGKFGGDPTFGPRSIDDLNLDLLDRDRVGIDPEHTCSLARSWTEAAGELGEVVRGVKSIDGFMPMITVDEVVPVRDEITERASVVAEGDTTVHTTTRLLTYLCDREVCVDLFPIHQADGNLTTGREFTTVLQETTAVTHDLLL</sequence>
<feature type="region of interest" description="Disordered" evidence="1">
    <location>
        <begin position="1"/>
        <end position="23"/>
    </location>
</feature>
<gene>
    <name evidence="2" type="ORF">UFOPK3733_01794</name>
</gene>
<organism evidence="2">
    <name type="scientific">freshwater metagenome</name>
    <dbReference type="NCBI Taxonomy" id="449393"/>
    <lineage>
        <taxon>unclassified sequences</taxon>
        <taxon>metagenomes</taxon>
        <taxon>ecological metagenomes</taxon>
    </lineage>
</organism>
<reference evidence="2" key="1">
    <citation type="submission" date="2020-05" db="EMBL/GenBank/DDBJ databases">
        <authorList>
            <person name="Chiriac C."/>
            <person name="Salcher M."/>
            <person name="Ghai R."/>
            <person name="Kavagutti S V."/>
        </authorList>
    </citation>
    <scope>NUCLEOTIDE SEQUENCE</scope>
</reference>